<dbReference type="PANTHER" id="PTHR10126">
    <property type="entry name" value="TATA-BOX BINDING PROTEIN"/>
    <property type="match status" value="1"/>
</dbReference>
<dbReference type="eggNOG" id="KOG3302">
    <property type="taxonomic scope" value="Eukaryota"/>
</dbReference>
<evidence type="ECO:0000313" key="5">
    <source>
        <dbReference type="Proteomes" id="UP000006514"/>
    </source>
</evidence>
<dbReference type="Proteomes" id="UP000006514">
    <property type="component" value="Unassembled WGS sequence"/>
</dbReference>
<dbReference type="SUPFAM" id="SSF55945">
    <property type="entry name" value="TATA-box binding protein-like"/>
    <property type="match status" value="1"/>
</dbReference>
<dbReference type="InterPro" id="IPR012295">
    <property type="entry name" value="TBP_dom_sf"/>
</dbReference>
<gene>
    <name evidence="4" type="ORF">AURDEDRAFT_178175</name>
</gene>
<keyword evidence="2" id="KW-0238">DNA-binding</keyword>
<accession>J0WK99</accession>
<evidence type="ECO:0000256" key="1">
    <source>
        <dbReference type="ARBA" id="ARBA00005560"/>
    </source>
</evidence>
<dbReference type="InterPro" id="IPR000814">
    <property type="entry name" value="TBP"/>
</dbReference>
<dbReference type="Pfam" id="PF00352">
    <property type="entry name" value="TBP"/>
    <property type="match status" value="1"/>
</dbReference>
<dbReference type="GO" id="GO:0003677">
    <property type="term" value="F:DNA binding"/>
    <property type="evidence" value="ECO:0007669"/>
    <property type="project" value="UniProtKB-KW"/>
</dbReference>
<dbReference type="AlphaFoldDB" id="J0WK99"/>
<keyword evidence="5" id="KW-1185">Reference proteome</keyword>
<evidence type="ECO:0000313" key="4">
    <source>
        <dbReference type="EMBL" id="EJD32728.1"/>
    </source>
</evidence>
<reference evidence="5" key="1">
    <citation type="journal article" date="2012" name="Science">
        <title>The Paleozoic origin of enzymatic lignin decomposition reconstructed from 31 fungal genomes.</title>
        <authorList>
            <person name="Floudas D."/>
            <person name="Binder M."/>
            <person name="Riley R."/>
            <person name="Barry K."/>
            <person name="Blanchette R.A."/>
            <person name="Henrissat B."/>
            <person name="Martinez A.T."/>
            <person name="Otillar R."/>
            <person name="Spatafora J.W."/>
            <person name="Yadav J.S."/>
            <person name="Aerts A."/>
            <person name="Benoit I."/>
            <person name="Boyd A."/>
            <person name="Carlson A."/>
            <person name="Copeland A."/>
            <person name="Coutinho P.M."/>
            <person name="de Vries R.P."/>
            <person name="Ferreira P."/>
            <person name="Findley K."/>
            <person name="Foster B."/>
            <person name="Gaskell J."/>
            <person name="Glotzer D."/>
            <person name="Gorecki P."/>
            <person name="Heitman J."/>
            <person name="Hesse C."/>
            <person name="Hori C."/>
            <person name="Igarashi K."/>
            <person name="Jurgens J.A."/>
            <person name="Kallen N."/>
            <person name="Kersten P."/>
            <person name="Kohler A."/>
            <person name="Kuees U."/>
            <person name="Kumar T.K.A."/>
            <person name="Kuo A."/>
            <person name="LaButti K."/>
            <person name="Larrondo L.F."/>
            <person name="Lindquist E."/>
            <person name="Ling A."/>
            <person name="Lombard V."/>
            <person name="Lucas S."/>
            <person name="Lundell T."/>
            <person name="Martin R."/>
            <person name="McLaughlin D.J."/>
            <person name="Morgenstern I."/>
            <person name="Morin E."/>
            <person name="Murat C."/>
            <person name="Nagy L.G."/>
            <person name="Nolan M."/>
            <person name="Ohm R.A."/>
            <person name="Patyshakuliyeva A."/>
            <person name="Rokas A."/>
            <person name="Ruiz-Duenas F.J."/>
            <person name="Sabat G."/>
            <person name="Salamov A."/>
            <person name="Samejima M."/>
            <person name="Schmutz J."/>
            <person name="Slot J.C."/>
            <person name="St John F."/>
            <person name="Stenlid J."/>
            <person name="Sun H."/>
            <person name="Sun S."/>
            <person name="Syed K."/>
            <person name="Tsang A."/>
            <person name="Wiebenga A."/>
            <person name="Young D."/>
            <person name="Pisabarro A."/>
            <person name="Eastwood D.C."/>
            <person name="Martin F."/>
            <person name="Cullen D."/>
            <person name="Grigoriev I.V."/>
            <person name="Hibbett D.S."/>
        </authorList>
    </citation>
    <scope>NUCLEOTIDE SEQUENCE [LARGE SCALE GENOMIC DNA]</scope>
    <source>
        <strain evidence="5">TFB10046</strain>
    </source>
</reference>
<organism evidence="4 5">
    <name type="scientific">Auricularia subglabra (strain TFB-10046 / SS5)</name>
    <name type="common">White-rot fungus</name>
    <name type="synonym">Auricularia delicata (strain TFB10046)</name>
    <dbReference type="NCBI Taxonomy" id="717982"/>
    <lineage>
        <taxon>Eukaryota</taxon>
        <taxon>Fungi</taxon>
        <taxon>Dikarya</taxon>
        <taxon>Basidiomycota</taxon>
        <taxon>Agaricomycotina</taxon>
        <taxon>Agaricomycetes</taxon>
        <taxon>Auriculariales</taxon>
        <taxon>Auriculariaceae</taxon>
        <taxon>Auricularia</taxon>
    </lineage>
</organism>
<proteinExistence type="inferred from homology"/>
<evidence type="ECO:0000256" key="2">
    <source>
        <dbReference type="ARBA" id="ARBA00023125"/>
    </source>
</evidence>
<dbReference type="Gene3D" id="3.30.310.10">
    <property type="entry name" value="TATA-Binding Protein"/>
    <property type="match status" value="1"/>
</dbReference>
<protein>
    <submittedName>
        <fullName evidence="4">Uncharacterized protein</fullName>
    </submittedName>
</protein>
<dbReference type="KEGG" id="adl:AURDEDRAFT_178175"/>
<keyword evidence="3" id="KW-0804">Transcription</keyword>
<dbReference type="InParanoid" id="J0WK99"/>
<evidence type="ECO:0000256" key="3">
    <source>
        <dbReference type="ARBA" id="ARBA00023163"/>
    </source>
</evidence>
<name>J0WK99_AURST</name>
<comment type="similarity">
    <text evidence="1">Belongs to the TBP family.</text>
</comment>
<dbReference type="EMBL" id="JH688704">
    <property type="protein sequence ID" value="EJD32728.1"/>
    <property type="molecule type" value="Genomic_DNA"/>
</dbReference>
<dbReference type="GO" id="GO:0006352">
    <property type="term" value="P:DNA-templated transcription initiation"/>
    <property type="evidence" value="ECO:0007669"/>
    <property type="project" value="InterPro"/>
</dbReference>
<sequence>MAHAVFHLFPGLMYRMLKLKVILLIFVLGKIVLAGTKVGEEVYAAFNTIYMALCEFREP</sequence>